<name>A0A1Q9EI21_SYMMI</name>
<organism evidence="2 3">
    <name type="scientific">Symbiodinium microadriaticum</name>
    <name type="common">Dinoflagellate</name>
    <name type="synonym">Zooxanthella microadriatica</name>
    <dbReference type="NCBI Taxonomy" id="2951"/>
    <lineage>
        <taxon>Eukaryota</taxon>
        <taxon>Sar</taxon>
        <taxon>Alveolata</taxon>
        <taxon>Dinophyceae</taxon>
        <taxon>Suessiales</taxon>
        <taxon>Symbiodiniaceae</taxon>
        <taxon>Symbiodinium</taxon>
    </lineage>
</organism>
<evidence type="ECO:0000313" key="3">
    <source>
        <dbReference type="Proteomes" id="UP000186817"/>
    </source>
</evidence>
<gene>
    <name evidence="2" type="ORF">AK812_SmicGene9681</name>
</gene>
<keyword evidence="1" id="KW-1133">Transmembrane helix</keyword>
<proteinExistence type="predicted"/>
<dbReference type="OrthoDB" id="481728at2759"/>
<protein>
    <submittedName>
        <fullName evidence="2">Uncharacterized protein</fullName>
    </submittedName>
</protein>
<sequence length="229" mass="25392">MRRTVGENFQCLLRHRRSGDACVDNAASLIMHNYASDAIPPVQQPIAEATLALMPHLAKSNIHANFLPCIHTHEKVLRSLSKPRRRKLVSLLVELPMDPHVSIKEERVWQLKMLWLVDDDPKRTYAEADQQLLTVVKFETGALKRGLLSLLNRSANAHQKEVSMLVHPATIVAAIVNIIVGIILTIIITIISIIITVTVAIAVTITMIMSLERLQSPQGSEGLLSTAVE</sequence>
<evidence type="ECO:0000256" key="1">
    <source>
        <dbReference type="SAM" id="Phobius"/>
    </source>
</evidence>
<evidence type="ECO:0000313" key="2">
    <source>
        <dbReference type="EMBL" id="OLQ07017.1"/>
    </source>
</evidence>
<dbReference type="EMBL" id="LSRX01000148">
    <property type="protein sequence ID" value="OLQ07017.1"/>
    <property type="molecule type" value="Genomic_DNA"/>
</dbReference>
<comment type="caution">
    <text evidence="2">The sequence shown here is derived from an EMBL/GenBank/DDBJ whole genome shotgun (WGS) entry which is preliminary data.</text>
</comment>
<reference evidence="2 3" key="1">
    <citation type="submission" date="2016-02" db="EMBL/GenBank/DDBJ databases">
        <title>Genome analysis of coral dinoflagellate symbionts highlights evolutionary adaptations to a symbiotic lifestyle.</title>
        <authorList>
            <person name="Aranda M."/>
            <person name="Li Y."/>
            <person name="Liew Y.J."/>
            <person name="Baumgarten S."/>
            <person name="Simakov O."/>
            <person name="Wilson M."/>
            <person name="Piel J."/>
            <person name="Ashoor H."/>
            <person name="Bougouffa S."/>
            <person name="Bajic V.B."/>
            <person name="Ryu T."/>
            <person name="Ravasi T."/>
            <person name="Bayer T."/>
            <person name="Micklem G."/>
            <person name="Kim H."/>
            <person name="Bhak J."/>
            <person name="Lajeunesse T.C."/>
            <person name="Voolstra C.R."/>
        </authorList>
    </citation>
    <scope>NUCLEOTIDE SEQUENCE [LARGE SCALE GENOMIC DNA]</scope>
    <source>
        <strain evidence="2 3">CCMP2467</strain>
    </source>
</reference>
<keyword evidence="1" id="KW-0812">Transmembrane</keyword>
<keyword evidence="3" id="KW-1185">Reference proteome</keyword>
<dbReference type="Proteomes" id="UP000186817">
    <property type="component" value="Unassembled WGS sequence"/>
</dbReference>
<feature type="transmembrane region" description="Helical" evidence="1">
    <location>
        <begin position="162"/>
        <end position="184"/>
    </location>
</feature>
<accession>A0A1Q9EI21</accession>
<keyword evidence="1" id="KW-0472">Membrane</keyword>
<feature type="transmembrane region" description="Helical" evidence="1">
    <location>
        <begin position="190"/>
        <end position="211"/>
    </location>
</feature>
<dbReference type="AlphaFoldDB" id="A0A1Q9EI21"/>